<evidence type="ECO:0000313" key="2">
    <source>
        <dbReference type="EMBL" id="GMT22986.1"/>
    </source>
</evidence>
<feature type="transmembrane region" description="Helical" evidence="1">
    <location>
        <begin position="21"/>
        <end position="41"/>
    </location>
</feature>
<evidence type="ECO:0000256" key="1">
    <source>
        <dbReference type="SAM" id="Phobius"/>
    </source>
</evidence>
<proteinExistence type="predicted"/>
<feature type="non-terminal residue" evidence="2">
    <location>
        <position position="87"/>
    </location>
</feature>
<protein>
    <recommendedName>
        <fullName evidence="4">G protein-coupled receptor</fullName>
    </recommendedName>
</protein>
<gene>
    <name evidence="2" type="ORF">PFISCL1PPCAC_14283</name>
</gene>
<dbReference type="Proteomes" id="UP001432322">
    <property type="component" value="Unassembled WGS sequence"/>
</dbReference>
<dbReference type="EMBL" id="BTSY01000004">
    <property type="protein sequence ID" value="GMT22986.1"/>
    <property type="molecule type" value="Genomic_DNA"/>
</dbReference>
<reference evidence="2" key="1">
    <citation type="submission" date="2023-10" db="EMBL/GenBank/DDBJ databases">
        <title>Genome assembly of Pristionchus species.</title>
        <authorList>
            <person name="Yoshida K."/>
            <person name="Sommer R.J."/>
        </authorList>
    </citation>
    <scope>NUCLEOTIDE SEQUENCE</scope>
    <source>
        <strain evidence="2">RS5133</strain>
    </source>
</reference>
<comment type="caution">
    <text evidence="2">The sequence shown here is derived from an EMBL/GenBank/DDBJ whole genome shotgun (WGS) entry which is preliminary data.</text>
</comment>
<keyword evidence="1" id="KW-1133">Transmembrane helix</keyword>
<accession>A0AAV5VWT5</accession>
<sequence length="87" mass="10206">QRQTTSQTMRMGQLYLSVLRGQTLIFSVFYVYPLLIIMITLRFQIDFLPGIVLAVVRPLLVIFYMSSTLPQFYIMMKANYSFRKVGQ</sequence>
<evidence type="ECO:0000313" key="3">
    <source>
        <dbReference type="Proteomes" id="UP001432322"/>
    </source>
</evidence>
<dbReference type="AlphaFoldDB" id="A0AAV5VWT5"/>
<keyword evidence="3" id="KW-1185">Reference proteome</keyword>
<keyword evidence="1" id="KW-0472">Membrane</keyword>
<feature type="non-terminal residue" evidence="2">
    <location>
        <position position="1"/>
    </location>
</feature>
<name>A0AAV5VWT5_9BILA</name>
<organism evidence="2 3">
    <name type="scientific">Pristionchus fissidentatus</name>
    <dbReference type="NCBI Taxonomy" id="1538716"/>
    <lineage>
        <taxon>Eukaryota</taxon>
        <taxon>Metazoa</taxon>
        <taxon>Ecdysozoa</taxon>
        <taxon>Nematoda</taxon>
        <taxon>Chromadorea</taxon>
        <taxon>Rhabditida</taxon>
        <taxon>Rhabditina</taxon>
        <taxon>Diplogasteromorpha</taxon>
        <taxon>Diplogasteroidea</taxon>
        <taxon>Neodiplogasteridae</taxon>
        <taxon>Pristionchus</taxon>
    </lineage>
</organism>
<evidence type="ECO:0008006" key="4">
    <source>
        <dbReference type="Google" id="ProtNLM"/>
    </source>
</evidence>
<feature type="transmembrane region" description="Helical" evidence="1">
    <location>
        <begin position="47"/>
        <end position="67"/>
    </location>
</feature>
<keyword evidence="1" id="KW-0812">Transmembrane</keyword>